<reference evidence="1 2" key="1">
    <citation type="journal article" date="2020" name="bioRxiv">
        <title>Whole genome comparisons of ergot fungi reveals the divergence and evolution of species within the genus Claviceps are the result of varying mechanisms driving genome evolution and host range expansion.</title>
        <authorList>
            <person name="Wyka S.A."/>
            <person name="Mondo S.J."/>
            <person name="Liu M."/>
            <person name="Dettman J."/>
            <person name="Nalam V."/>
            <person name="Broders K.D."/>
        </authorList>
    </citation>
    <scope>NUCLEOTIDE SEQUENCE [LARGE SCALE GENOMIC DNA]</scope>
    <source>
        <strain evidence="1 2">CCC 1485</strain>
    </source>
</reference>
<protein>
    <submittedName>
        <fullName evidence="1">Uncharacterized protein</fullName>
    </submittedName>
</protein>
<proteinExistence type="predicted"/>
<dbReference type="AlphaFoldDB" id="A0A9P7M894"/>
<comment type="caution">
    <text evidence="1">The sequence shown here is derived from an EMBL/GenBank/DDBJ whole genome shotgun (WGS) entry which is preliminary data.</text>
</comment>
<dbReference type="EMBL" id="SRPO01000446">
    <property type="protein sequence ID" value="KAG5932486.1"/>
    <property type="molecule type" value="Genomic_DNA"/>
</dbReference>
<evidence type="ECO:0000313" key="1">
    <source>
        <dbReference type="EMBL" id="KAG5932486.1"/>
    </source>
</evidence>
<accession>A0A9P7M894</accession>
<keyword evidence="2" id="KW-1185">Reference proteome</keyword>
<dbReference type="Proteomes" id="UP000706124">
    <property type="component" value="Unassembled WGS sequence"/>
</dbReference>
<organism evidence="1 2">
    <name type="scientific">Claviceps pazoutovae</name>
    <dbReference type="NCBI Taxonomy" id="1649127"/>
    <lineage>
        <taxon>Eukaryota</taxon>
        <taxon>Fungi</taxon>
        <taxon>Dikarya</taxon>
        <taxon>Ascomycota</taxon>
        <taxon>Pezizomycotina</taxon>
        <taxon>Sordariomycetes</taxon>
        <taxon>Hypocreomycetidae</taxon>
        <taxon>Hypocreales</taxon>
        <taxon>Clavicipitaceae</taxon>
        <taxon>Claviceps</taxon>
    </lineage>
</organism>
<sequence>MIVSAHVLSVQVLLPSLKIIDDGNRYNEDELETEDNEVAAQTGPTPSNISGNLTIWNTQLYSKVHVLQADLTTVSILPILQDETCSIPNISTVLQLSSVKNSLYFVAPEHWPLELHPGFFTHTHAALAEEYAWFWILYVSLCRAVTRYRSADCYHLRAGNSFELADDVFNRLD</sequence>
<gene>
    <name evidence="1" type="ORF">E4U60_005187</name>
</gene>
<evidence type="ECO:0000313" key="2">
    <source>
        <dbReference type="Proteomes" id="UP000706124"/>
    </source>
</evidence>
<name>A0A9P7M894_9HYPO</name>